<evidence type="ECO:0000256" key="2">
    <source>
        <dbReference type="ARBA" id="ARBA00006521"/>
    </source>
</evidence>
<dbReference type="GO" id="GO:0051539">
    <property type="term" value="F:4 iron, 4 sulfur cluster binding"/>
    <property type="evidence" value="ECO:0007669"/>
    <property type="project" value="UniProtKB-KW"/>
</dbReference>
<evidence type="ECO:0000256" key="1">
    <source>
        <dbReference type="ARBA" id="ARBA00001400"/>
    </source>
</evidence>
<comment type="similarity">
    <text evidence="2">Belongs to the uracil-DNA glycosylase (UDG) superfamily. Type 4 (UDGa) family.</text>
</comment>
<reference evidence="13 14" key="1">
    <citation type="submission" date="2018-07" db="EMBL/GenBank/DDBJ databases">
        <title>Genomic Encyclopedia of Type Strains, Phase IV (KMG-IV): sequencing the most valuable type-strain genomes for metagenomic binning, comparative biology and taxonomic classification.</title>
        <authorList>
            <person name="Goeker M."/>
        </authorList>
    </citation>
    <scope>NUCLEOTIDE SEQUENCE [LARGE SCALE GENOMIC DNA]</scope>
    <source>
        <strain evidence="13 14">DSM 21634</strain>
    </source>
</reference>
<protein>
    <recommendedName>
        <fullName evidence="4">Type-4 uracil-DNA glycosylase</fullName>
        <ecNumber evidence="3">3.2.2.27</ecNumber>
    </recommendedName>
</protein>
<evidence type="ECO:0000256" key="4">
    <source>
        <dbReference type="ARBA" id="ARBA00019403"/>
    </source>
</evidence>
<dbReference type="AlphaFoldDB" id="A0A368XWL9"/>
<organism evidence="13 14">
    <name type="scientific">Pseudorhodoferax soli</name>
    <dbReference type="NCBI Taxonomy" id="545864"/>
    <lineage>
        <taxon>Bacteria</taxon>
        <taxon>Pseudomonadati</taxon>
        <taxon>Pseudomonadota</taxon>
        <taxon>Betaproteobacteria</taxon>
        <taxon>Burkholderiales</taxon>
        <taxon>Comamonadaceae</taxon>
    </lineage>
</organism>
<feature type="domain" description="Uracil-DNA glycosylase-like" evidence="12">
    <location>
        <begin position="120"/>
        <end position="279"/>
    </location>
</feature>
<dbReference type="OrthoDB" id="5290748at2"/>
<dbReference type="RefSeq" id="WP_114468740.1">
    <property type="nucleotide sequence ID" value="NZ_QPJK01000004.1"/>
</dbReference>
<evidence type="ECO:0000313" key="14">
    <source>
        <dbReference type="Proteomes" id="UP000252884"/>
    </source>
</evidence>
<evidence type="ECO:0000256" key="11">
    <source>
        <dbReference type="ARBA" id="ARBA00023204"/>
    </source>
</evidence>
<dbReference type="GO" id="GO:0004844">
    <property type="term" value="F:uracil DNA N-glycosylase activity"/>
    <property type="evidence" value="ECO:0007669"/>
    <property type="project" value="UniProtKB-EC"/>
</dbReference>
<evidence type="ECO:0000256" key="10">
    <source>
        <dbReference type="ARBA" id="ARBA00023014"/>
    </source>
</evidence>
<proteinExistence type="inferred from homology"/>
<keyword evidence="5" id="KW-0004">4Fe-4S</keyword>
<dbReference type="PANTHER" id="PTHR33693">
    <property type="entry name" value="TYPE-5 URACIL-DNA GLYCOSYLASE"/>
    <property type="match status" value="1"/>
</dbReference>
<evidence type="ECO:0000256" key="3">
    <source>
        <dbReference type="ARBA" id="ARBA00012030"/>
    </source>
</evidence>
<evidence type="ECO:0000313" key="13">
    <source>
        <dbReference type="EMBL" id="RCW71526.1"/>
    </source>
</evidence>
<dbReference type="EC" id="3.2.2.27" evidence="3"/>
<dbReference type="SUPFAM" id="SSF52141">
    <property type="entry name" value="Uracil-DNA glycosylase-like"/>
    <property type="match status" value="1"/>
</dbReference>
<dbReference type="NCBIfam" id="TIGR00758">
    <property type="entry name" value="UDG_fam4"/>
    <property type="match status" value="1"/>
</dbReference>
<dbReference type="InterPro" id="IPR036895">
    <property type="entry name" value="Uracil-DNA_glycosylase-like_sf"/>
</dbReference>
<dbReference type="InterPro" id="IPR005273">
    <property type="entry name" value="Ura-DNA_glyco_family4"/>
</dbReference>
<keyword evidence="14" id="KW-1185">Reference proteome</keyword>
<evidence type="ECO:0000256" key="7">
    <source>
        <dbReference type="ARBA" id="ARBA00022763"/>
    </source>
</evidence>
<dbReference type="Pfam" id="PF03167">
    <property type="entry name" value="UDG"/>
    <property type="match status" value="1"/>
</dbReference>
<gene>
    <name evidence="13" type="ORF">DES41_104346</name>
</gene>
<keyword evidence="8" id="KW-0378">Hydrolase</keyword>
<evidence type="ECO:0000256" key="5">
    <source>
        <dbReference type="ARBA" id="ARBA00022485"/>
    </source>
</evidence>
<dbReference type="EMBL" id="QPJK01000004">
    <property type="protein sequence ID" value="RCW71526.1"/>
    <property type="molecule type" value="Genomic_DNA"/>
</dbReference>
<keyword evidence="6" id="KW-0479">Metal-binding</keyword>
<comment type="caution">
    <text evidence="13">The sequence shown here is derived from an EMBL/GenBank/DDBJ whole genome shotgun (WGS) entry which is preliminary data.</text>
</comment>
<dbReference type="InterPro" id="IPR005122">
    <property type="entry name" value="Uracil-DNA_glycosylase-like"/>
</dbReference>
<evidence type="ECO:0000256" key="8">
    <source>
        <dbReference type="ARBA" id="ARBA00022801"/>
    </source>
</evidence>
<dbReference type="GO" id="GO:0006281">
    <property type="term" value="P:DNA repair"/>
    <property type="evidence" value="ECO:0007669"/>
    <property type="project" value="UniProtKB-KW"/>
</dbReference>
<name>A0A368XWL9_9BURK</name>
<dbReference type="CDD" id="cd10030">
    <property type="entry name" value="UDG-F4_TTUDGA_SPO1dp_like"/>
    <property type="match status" value="1"/>
</dbReference>
<evidence type="ECO:0000259" key="12">
    <source>
        <dbReference type="SMART" id="SM00986"/>
    </source>
</evidence>
<dbReference type="Gene3D" id="3.40.470.10">
    <property type="entry name" value="Uracil-DNA glycosylase-like domain"/>
    <property type="match status" value="1"/>
</dbReference>
<keyword evidence="11" id="KW-0234">DNA repair</keyword>
<keyword evidence="7" id="KW-0227">DNA damage</keyword>
<dbReference type="SMART" id="SM00987">
    <property type="entry name" value="UreE_C"/>
    <property type="match status" value="1"/>
</dbReference>
<keyword evidence="9" id="KW-0408">Iron</keyword>
<dbReference type="GO" id="GO:0046872">
    <property type="term" value="F:metal ion binding"/>
    <property type="evidence" value="ECO:0007669"/>
    <property type="project" value="UniProtKB-KW"/>
</dbReference>
<dbReference type="SMART" id="SM00986">
    <property type="entry name" value="UDG"/>
    <property type="match status" value="1"/>
</dbReference>
<evidence type="ECO:0000256" key="6">
    <source>
        <dbReference type="ARBA" id="ARBA00022723"/>
    </source>
</evidence>
<sequence length="288" mass="30356">MALELDARQRAMLEEMHVRVWWPQAPQAVAAAPLAAQAAPLAAPVAPPPVVARPAPAVAAAAPAAAAPRPAAAQVDDGRAAAIAAMDWATLQQSVAGCVACKLCDTRKNTVFGVGPAAPQADAPPRVDWLIVGEAPGEQEDLRGEPFVGQAGKLLDNMLRAVGVSRHGEVQGAQAAFIVNVLKCRPPGNRNPALDEVAQCEPFLKRQIALLQPKIILAVGRFAVQSLLAGSVPDVQTQPLGRLRGKVYRYEGVPVVVSYHPAYLLRSLPEKAKAWADLCLAMETIKSL</sequence>
<dbReference type="InterPro" id="IPR051536">
    <property type="entry name" value="UDG_Type-4/5"/>
</dbReference>
<keyword evidence="10" id="KW-0411">Iron-sulfur</keyword>
<accession>A0A368XWL9</accession>
<evidence type="ECO:0000256" key="9">
    <source>
        <dbReference type="ARBA" id="ARBA00023004"/>
    </source>
</evidence>
<dbReference type="PANTHER" id="PTHR33693:SF1">
    <property type="entry name" value="TYPE-4 URACIL-DNA GLYCOSYLASE"/>
    <property type="match status" value="1"/>
</dbReference>
<dbReference type="Proteomes" id="UP000252884">
    <property type="component" value="Unassembled WGS sequence"/>
</dbReference>
<comment type="catalytic activity">
    <reaction evidence="1">
        <text>Hydrolyzes single-stranded DNA or mismatched double-stranded DNA and polynucleotides, releasing free uracil.</text>
        <dbReference type="EC" id="3.2.2.27"/>
    </reaction>
</comment>